<proteinExistence type="predicted"/>
<keyword evidence="3" id="KW-1185">Reference proteome</keyword>
<evidence type="ECO:0000313" key="3">
    <source>
        <dbReference type="Proteomes" id="UP001223886"/>
    </source>
</evidence>
<dbReference type="RefSeq" id="WP_307680854.1">
    <property type="nucleotide sequence ID" value="NZ_JAURUP010000004.1"/>
</dbReference>
<evidence type="ECO:0000256" key="1">
    <source>
        <dbReference type="SAM" id="MobiDB-lite"/>
    </source>
</evidence>
<dbReference type="EMBL" id="JAURUP010000004">
    <property type="protein sequence ID" value="MDP9750155.1"/>
    <property type="molecule type" value="Genomic_DNA"/>
</dbReference>
<dbReference type="Proteomes" id="UP001223886">
    <property type="component" value="Unassembled WGS sequence"/>
</dbReference>
<dbReference type="Gene3D" id="2.60.120.260">
    <property type="entry name" value="Galactose-binding domain-like"/>
    <property type="match status" value="1"/>
</dbReference>
<reference evidence="2 3" key="1">
    <citation type="submission" date="2023-07" db="EMBL/GenBank/DDBJ databases">
        <title>Genomic Encyclopedia of Type Strains, Phase IV (KMG-IV): sequencing the most valuable type-strain genomes for metagenomic binning, comparative biology and taxonomic classification.</title>
        <authorList>
            <person name="Goeker M."/>
        </authorList>
    </citation>
    <scope>NUCLEOTIDE SEQUENCE [LARGE SCALE GENOMIC DNA]</scope>
    <source>
        <strain evidence="2 3">DSM 25963</strain>
    </source>
</reference>
<dbReference type="InterPro" id="IPR008979">
    <property type="entry name" value="Galactose-bd-like_sf"/>
</dbReference>
<dbReference type="SUPFAM" id="SSF49785">
    <property type="entry name" value="Galactose-binding domain-like"/>
    <property type="match status" value="1"/>
</dbReference>
<name>A0ABT9M259_9THEO</name>
<protein>
    <submittedName>
        <fullName evidence="2">Uncharacterized protein</fullName>
    </submittedName>
</protein>
<feature type="region of interest" description="Disordered" evidence="1">
    <location>
        <begin position="1"/>
        <end position="21"/>
    </location>
</feature>
<gene>
    <name evidence="2" type="ORF">J2S24_000621</name>
</gene>
<accession>A0ABT9M259</accession>
<organism evidence="2 3">
    <name type="scientific">Thermoanaerobacter pentosaceus</name>
    <dbReference type="NCBI Taxonomy" id="694059"/>
    <lineage>
        <taxon>Bacteria</taxon>
        <taxon>Bacillati</taxon>
        <taxon>Bacillota</taxon>
        <taxon>Clostridia</taxon>
        <taxon>Thermoanaerobacterales</taxon>
        <taxon>Thermoanaerobacteraceae</taxon>
        <taxon>Thermoanaerobacter</taxon>
    </lineage>
</organism>
<comment type="caution">
    <text evidence="2">The sequence shown here is derived from an EMBL/GenBank/DDBJ whole genome shotgun (WGS) entry which is preliminary data.</text>
</comment>
<sequence length="49" mass="5303">MGLSSEELPCYASSVNGGDTPERATDGDLWTYWQAAGTLIINGIDHYIL</sequence>
<evidence type="ECO:0000313" key="2">
    <source>
        <dbReference type="EMBL" id="MDP9750155.1"/>
    </source>
</evidence>